<dbReference type="PROSITE" id="PS51202">
    <property type="entry name" value="RCK_C"/>
    <property type="match status" value="1"/>
</dbReference>
<dbReference type="Gene3D" id="3.40.50.720">
    <property type="entry name" value="NAD(P)-binding Rossmann-like Domain"/>
    <property type="match status" value="1"/>
</dbReference>
<gene>
    <name evidence="3" type="ORF">QQ91_009115</name>
</gene>
<dbReference type="InterPro" id="IPR036291">
    <property type="entry name" value="NAD(P)-bd_dom_sf"/>
</dbReference>
<evidence type="ECO:0000313" key="3">
    <source>
        <dbReference type="EMBL" id="NEV67275.1"/>
    </source>
</evidence>
<dbReference type="InterPro" id="IPR036721">
    <property type="entry name" value="RCK_C_sf"/>
</dbReference>
<dbReference type="PROSITE" id="PS51201">
    <property type="entry name" value="RCK_N"/>
    <property type="match status" value="1"/>
</dbReference>
<dbReference type="GO" id="GO:0008324">
    <property type="term" value="F:monoatomic cation transmembrane transporter activity"/>
    <property type="evidence" value="ECO:0007669"/>
    <property type="project" value="InterPro"/>
</dbReference>
<dbReference type="Pfam" id="PF02080">
    <property type="entry name" value="TrkA_C"/>
    <property type="match status" value="1"/>
</dbReference>
<reference evidence="3" key="1">
    <citation type="submission" date="2014-11" db="EMBL/GenBank/DDBJ databases">
        <authorList>
            <person name="Malar M.C."/>
            <person name="Sen D."/>
            <person name="Tripathy S."/>
        </authorList>
    </citation>
    <scope>NUCLEOTIDE SEQUENCE</scope>
    <source>
        <strain evidence="3">BDU141951</strain>
    </source>
</reference>
<reference evidence="3" key="3">
    <citation type="submission" date="2020-02" db="EMBL/GenBank/DDBJ databases">
        <authorList>
            <person name="Sarangi A.N."/>
            <person name="Ghosh S."/>
            <person name="Mukherjee M."/>
            <person name="Tripathy S."/>
        </authorList>
    </citation>
    <scope>NUCLEOTIDE SEQUENCE</scope>
    <source>
        <strain evidence="3">BDU141951</strain>
    </source>
</reference>
<reference evidence="3" key="2">
    <citation type="journal article" date="2015" name="Genome Announc.">
        <title>Draft Genome Sequence of Filamentous Marine Cyanobacterium Lyngbya confervoides Strain BDU141951.</title>
        <authorList>
            <person name="Chandrababunaidu M.M."/>
            <person name="Sen D."/>
            <person name="Tripathy S."/>
        </authorList>
    </citation>
    <scope>NUCLEOTIDE SEQUENCE</scope>
    <source>
        <strain evidence="3">BDU141951</strain>
    </source>
</reference>
<sequence length="240" mass="26358">MNLSSLGFFRSLRTRNRQFAVIGLGRFGRAVCMTLNALGYEVLGIDQDEQSVTQALKDEIAAHAVQLDSTQRLALEEAGIPDFDTVIVAIGNYIEESVITTLNVKELGVNYVVAKASSETHGKLLHRVGADQVVFPEHEMGCNLARAITRPGILDRFELDPDNSIVELRVPTAFDQRTIADLDLRNKYGVTLLAITHPGNDEKFEVNPSPVTQLHKGAVMVVIGSNHGLERLPLEDDEKA</sequence>
<feature type="domain" description="RCK N-terminal" evidence="1">
    <location>
        <begin position="16"/>
        <end position="135"/>
    </location>
</feature>
<dbReference type="EMBL" id="JTHE02000003">
    <property type="protein sequence ID" value="NEV67275.1"/>
    <property type="molecule type" value="Genomic_DNA"/>
</dbReference>
<evidence type="ECO:0000259" key="1">
    <source>
        <dbReference type="PROSITE" id="PS51201"/>
    </source>
</evidence>
<dbReference type="PANTHER" id="PTHR43833:SF7">
    <property type="entry name" value="KTR SYSTEM POTASSIUM UPTAKE PROTEIN C"/>
    <property type="match status" value="1"/>
</dbReference>
<feature type="domain" description="RCK C-terminal" evidence="2">
    <location>
        <begin position="152"/>
        <end position="238"/>
    </location>
</feature>
<dbReference type="GO" id="GO:0006813">
    <property type="term" value="P:potassium ion transport"/>
    <property type="evidence" value="ECO:0007669"/>
    <property type="project" value="InterPro"/>
</dbReference>
<dbReference type="SUPFAM" id="SSF116726">
    <property type="entry name" value="TrkA C-terminal domain-like"/>
    <property type="match status" value="1"/>
</dbReference>
<accession>A0A0C1V5G1</accession>
<dbReference type="AlphaFoldDB" id="A0A0C1V5G1"/>
<organism evidence="3">
    <name type="scientific">Lyngbya confervoides BDU141951</name>
    <dbReference type="NCBI Taxonomy" id="1574623"/>
    <lineage>
        <taxon>Bacteria</taxon>
        <taxon>Bacillati</taxon>
        <taxon>Cyanobacteriota</taxon>
        <taxon>Cyanophyceae</taxon>
        <taxon>Oscillatoriophycideae</taxon>
        <taxon>Oscillatoriales</taxon>
        <taxon>Microcoleaceae</taxon>
        <taxon>Lyngbya</taxon>
    </lineage>
</organism>
<protein>
    <submittedName>
        <fullName evidence="3">TrkA family potassium uptake protein</fullName>
    </submittedName>
</protein>
<proteinExistence type="predicted"/>
<dbReference type="InterPro" id="IPR006037">
    <property type="entry name" value="RCK_C"/>
</dbReference>
<name>A0A0C1V5G1_9CYAN</name>
<dbReference type="Pfam" id="PF02254">
    <property type="entry name" value="TrkA_N"/>
    <property type="match status" value="1"/>
</dbReference>
<evidence type="ECO:0000259" key="2">
    <source>
        <dbReference type="PROSITE" id="PS51202"/>
    </source>
</evidence>
<dbReference type="InterPro" id="IPR050721">
    <property type="entry name" value="Trk_Ktr_HKT_K-transport"/>
</dbReference>
<dbReference type="Gene3D" id="3.30.70.1450">
    <property type="entry name" value="Regulator of K+ conductance, C-terminal domain"/>
    <property type="match status" value="1"/>
</dbReference>
<comment type="caution">
    <text evidence="3">The sequence shown here is derived from an EMBL/GenBank/DDBJ whole genome shotgun (WGS) entry which is preliminary data.</text>
</comment>
<dbReference type="PANTHER" id="PTHR43833">
    <property type="entry name" value="POTASSIUM CHANNEL PROTEIN 2-RELATED-RELATED"/>
    <property type="match status" value="1"/>
</dbReference>
<dbReference type="SUPFAM" id="SSF51735">
    <property type="entry name" value="NAD(P)-binding Rossmann-fold domains"/>
    <property type="match status" value="1"/>
</dbReference>
<dbReference type="InterPro" id="IPR003148">
    <property type="entry name" value="RCK_N"/>
</dbReference>